<evidence type="ECO:0000313" key="3">
    <source>
        <dbReference type="Proteomes" id="UP000613030"/>
    </source>
</evidence>
<feature type="domain" description="Pyridoxamine 5'-phosphate oxidase N-terminal" evidence="1">
    <location>
        <begin position="38"/>
        <end position="135"/>
    </location>
</feature>
<proteinExistence type="predicted"/>
<dbReference type="Gene3D" id="2.30.110.10">
    <property type="entry name" value="Electron Transport, Fmn-binding Protein, Chain A"/>
    <property type="match status" value="1"/>
</dbReference>
<dbReference type="InterPro" id="IPR012349">
    <property type="entry name" value="Split_barrel_FMN-bd"/>
</dbReference>
<reference evidence="2 3" key="1">
    <citation type="submission" date="2021-01" db="EMBL/GenBank/DDBJ databases">
        <title>Chryseolinea sp. Jin1 Genome sequencing and assembly.</title>
        <authorList>
            <person name="Kim I."/>
        </authorList>
    </citation>
    <scope>NUCLEOTIDE SEQUENCE [LARGE SCALE GENOMIC DNA]</scope>
    <source>
        <strain evidence="2 3">Jin1</strain>
    </source>
</reference>
<gene>
    <name evidence="2" type="ORF">JI741_12050</name>
</gene>
<dbReference type="PANTHER" id="PTHR42815:SF2">
    <property type="entry name" value="FAD-BINDING, PUTATIVE (AFU_ORTHOLOGUE AFUA_6G07600)-RELATED"/>
    <property type="match status" value="1"/>
</dbReference>
<comment type="caution">
    <text evidence="2">The sequence shown here is derived from an EMBL/GenBank/DDBJ whole genome shotgun (WGS) entry which is preliminary data.</text>
</comment>
<dbReference type="PANTHER" id="PTHR42815">
    <property type="entry name" value="FAD-BINDING, PUTATIVE (AFU_ORTHOLOGUE AFUA_6G07600)-RELATED"/>
    <property type="match status" value="1"/>
</dbReference>
<organism evidence="2 3">
    <name type="scientific">Chryseolinea lacunae</name>
    <dbReference type="NCBI Taxonomy" id="2801331"/>
    <lineage>
        <taxon>Bacteria</taxon>
        <taxon>Pseudomonadati</taxon>
        <taxon>Bacteroidota</taxon>
        <taxon>Cytophagia</taxon>
        <taxon>Cytophagales</taxon>
        <taxon>Fulvivirgaceae</taxon>
        <taxon>Chryseolinea</taxon>
    </lineage>
</organism>
<evidence type="ECO:0000313" key="2">
    <source>
        <dbReference type="EMBL" id="MBL0741956.1"/>
    </source>
</evidence>
<accession>A0ABS1KRA0</accession>
<sequence>MNYSTLAFSDAARKIQEKAGSRANYARRERQSQTDGLTENESAFIAERDSFYMATLGANGFPYIQFRGGPKGFLKTIDSTRLAFVDFRGNMQYISVGNLATNNKVSLILMDYPTRTRLKLYAEAEVVELKDDPALFEKLDLENYKFRPERMVVLHVKAYDWNCPQHITPRYTLEEIGDAFASQQDYIAKLEAEIKTLKQSAT</sequence>
<keyword evidence="3" id="KW-1185">Reference proteome</keyword>
<evidence type="ECO:0000259" key="1">
    <source>
        <dbReference type="Pfam" id="PF01243"/>
    </source>
</evidence>
<dbReference type="Pfam" id="PF01243">
    <property type="entry name" value="PNPOx_N"/>
    <property type="match status" value="1"/>
</dbReference>
<dbReference type="RefSeq" id="WP_202009619.1">
    <property type="nucleotide sequence ID" value="NZ_JAERRB010000003.1"/>
</dbReference>
<protein>
    <submittedName>
        <fullName evidence="2">Pyridoxamine 5'-phosphate oxidase family protein</fullName>
    </submittedName>
</protein>
<dbReference type="SUPFAM" id="SSF50475">
    <property type="entry name" value="FMN-binding split barrel"/>
    <property type="match status" value="1"/>
</dbReference>
<name>A0ABS1KRA0_9BACT</name>
<dbReference type="EMBL" id="JAERRB010000003">
    <property type="protein sequence ID" value="MBL0741956.1"/>
    <property type="molecule type" value="Genomic_DNA"/>
</dbReference>
<dbReference type="InterPro" id="IPR011576">
    <property type="entry name" value="Pyridox_Oxase_N"/>
</dbReference>
<dbReference type="Proteomes" id="UP000613030">
    <property type="component" value="Unassembled WGS sequence"/>
</dbReference>